<reference evidence="3 4" key="2">
    <citation type="submission" date="2015-05" db="EMBL/GenBank/DDBJ databases">
        <authorList>
            <person name="Morales-Cruz A."/>
            <person name="Amrine K.C."/>
            <person name="Cantu D."/>
        </authorList>
    </citation>
    <scope>NUCLEOTIDE SEQUENCE [LARGE SCALE GENOMIC DNA]</scope>
    <source>
        <strain evidence="3">DA912</strain>
    </source>
</reference>
<name>A0A0G2FV96_9PEZI</name>
<keyword evidence="2" id="KW-0472">Membrane</keyword>
<gene>
    <name evidence="3" type="ORF">UCDDA912_g02169</name>
</gene>
<keyword evidence="2" id="KW-1133">Transmembrane helix</keyword>
<evidence type="ECO:0000313" key="3">
    <source>
        <dbReference type="EMBL" id="KKY37824.1"/>
    </source>
</evidence>
<feature type="region of interest" description="Disordered" evidence="1">
    <location>
        <begin position="418"/>
        <end position="438"/>
    </location>
</feature>
<keyword evidence="2" id="KW-0812">Transmembrane</keyword>
<dbReference type="EMBL" id="LCUC01000067">
    <property type="protein sequence ID" value="KKY37824.1"/>
    <property type="molecule type" value="Genomic_DNA"/>
</dbReference>
<feature type="compositionally biased region" description="Low complexity" evidence="1">
    <location>
        <begin position="427"/>
        <end position="438"/>
    </location>
</feature>
<feature type="region of interest" description="Disordered" evidence="1">
    <location>
        <begin position="316"/>
        <end position="377"/>
    </location>
</feature>
<comment type="caution">
    <text evidence="3">The sequence shown here is derived from an EMBL/GenBank/DDBJ whole genome shotgun (WGS) entry which is preliminary data.</text>
</comment>
<sequence length="541" mass="54229">MSASVERGGTAFEKSGSAPPVVIEIPDDQSHVGADNKVNKDTRLTKYAKSMNYFRIAKYLFFLLAMIGIIVLALQVSKDQDTIQKLNHEMVTEPRVQDAALEDRIGGRMSYLEGFSGMTADDDDTVGLVGRDVMASDGPSTATSTVVLSSISAVAPTVGEASATETCSTTSDSDTTVNVLKTTTTFLSVVSSTTTAEESTTTSDTTQTTLHTQMTTTVFSNTAGISVLSAAAGSLSAGTSLFSVDPLSASLESPMATLTAVSATTTTTAPATAPTTPGLVPNNPSHCLEFGDGAGPCNRPYGAPNTPPSSIVLSVDSTTTTFPPPSLEPIPSTSPSVPGGGIHSTTLDTGALSGTTTATSSTTGDESISAMSVTKTTSSSTVVDVDTSVCGPPTTIYVTLTSSADTLSVEGGVTIASFGSGSGSGSGSSTSPPTVTSTSTSLATTITVSLASATETVSNSSITTTSSHFLTATGFTLTLTAHGNGTYSPTTTGPSTIATLPANSGGDKAAGGKPMGASGNGGTGNGMYCVVMLVTLLALLI</sequence>
<accession>A0A0G2FV96</accession>
<protein>
    <submittedName>
        <fullName evidence="3">Uncharacterized protein</fullName>
    </submittedName>
</protein>
<evidence type="ECO:0000313" key="4">
    <source>
        <dbReference type="Proteomes" id="UP000034680"/>
    </source>
</evidence>
<feature type="transmembrane region" description="Helical" evidence="2">
    <location>
        <begin position="56"/>
        <end position="76"/>
    </location>
</feature>
<evidence type="ECO:0000256" key="2">
    <source>
        <dbReference type="SAM" id="Phobius"/>
    </source>
</evidence>
<dbReference type="OrthoDB" id="5245711at2759"/>
<evidence type="ECO:0000256" key="1">
    <source>
        <dbReference type="SAM" id="MobiDB-lite"/>
    </source>
</evidence>
<feature type="compositionally biased region" description="Low complexity" evidence="1">
    <location>
        <begin position="344"/>
        <end position="365"/>
    </location>
</feature>
<dbReference type="STRING" id="1214573.A0A0G2FV96"/>
<proteinExistence type="predicted"/>
<feature type="region of interest" description="Disordered" evidence="1">
    <location>
        <begin position="1"/>
        <end position="20"/>
    </location>
</feature>
<dbReference type="Proteomes" id="UP000034680">
    <property type="component" value="Unassembled WGS sequence"/>
</dbReference>
<reference evidence="3 4" key="1">
    <citation type="submission" date="2015-05" db="EMBL/GenBank/DDBJ databases">
        <title>Distinctive expansion of gene families associated with plant cell wall degradation and secondary metabolism in the genomes of grapevine trunk pathogens.</title>
        <authorList>
            <person name="Lawrence D.P."/>
            <person name="Travadon R."/>
            <person name="Rolshausen P.E."/>
            <person name="Baumgartner K."/>
        </authorList>
    </citation>
    <scope>NUCLEOTIDE SEQUENCE [LARGE SCALE GENOMIC DNA]</scope>
    <source>
        <strain evidence="3">DA912</strain>
    </source>
</reference>
<dbReference type="AlphaFoldDB" id="A0A0G2FV96"/>
<organism evidence="3 4">
    <name type="scientific">Diaporthe ampelina</name>
    <dbReference type="NCBI Taxonomy" id="1214573"/>
    <lineage>
        <taxon>Eukaryota</taxon>
        <taxon>Fungi</taxon>
        <taxon>Dikarya</taxon>
        <taxon>Ascomycota</taxon>
        <taxon>Pezizomycotina</taxon>
        <taxon>Sordariomycetes</taxon>
        <taxon>Sordariomycetidae</taxon>
        <taxon>Diaporthales</taxon>
        <taxon>Diaporthaceae</taxon>
        <taxon>Diaporthe</taxon>
    </lineage>
</organism>
<keyword evidence="4" id="KW-1185">Reference proteome</keyword>